<evidence type="ECO:0000313" key="13">
    <source>
        <dbReference type="Proteomes" id="UP001211907"/>
    </source>
</evidence>
<accession>A0AAD5XCC5</accession>
<feature type="compositionally biased region" description="Polar residues" evidence="9">
    <location>
        <begin position="346"/>
        <end position="357"/>
    </location>
</feature>
<keyword evidence="10" id="KW-0472">Membrane</keyword>
<evidence type="ECO:0000256" key="7">
    <source>
        <dbReference type="ARBA" id="ARBA00022801"/>
    </source>
</evidence>
<comment type="subcellular location">
    <subcellularLocation>
        <location evidence="2">Secreted</location>
    </subcellularLocation>
</comment>
<evidence type="ECO:0000256" key="9">
    <source>
        <dbReference type="SAM" id="MobiDB-lite"/>
    </source>
</evidence>
<evidence type="ECO:0000256" key="3">
    <source>
        <dbReference type="ARBA" id="ARBA00005641"/>
    </source>
</evidence>
<keyword evidence="7" id="KW-0378">Hydrolase</keyword>
<feature type="transmembrane region" description="Helical" evidence="10">
    <location>
        <begin position="378"/>
        <end position="399"/>
    </location>
</feature>
<feature type="domain" description="Glycoside hydrolase family 5" evidence="11">
    <location>
        <begin position="85"/>
        <end position="250"/>
    </location>
</feature>
<evidence type="ECO:0000256" key="10">
    <source>
        <dbReference type="SAM" id="Phobius"/>
    </source>
</evidence>
<dbReference type="Gene3D" id="3.20.20.80">
    <property type="entry name" value="Glycosidases"/>
    <property type="match status" value="1"/>
</dbReference>
<keyword evidence="13" id="KW-1185">Reference proteome</keyword>
<evidence type="ECO:0000256" key="5">
    <source>
        <dbReference type="ARBA" id="ARBA00022525"/>
    </source>
</evidence>
<keyword evidence="8" id="KW-0326">Glycosidase</keyword>
<keyword evidence="10" id="KW-0812">Transmembrane</keyword>
<dbReference type="PANTHER" id="PTHR31451">
    <property type="match status" value="1"/>
</dbReference>
<dbReference type="Proteomes" id="UP001211907">
    <property type="component" value="Unassembled WGS sequence"/>
</dbReference>
<dbReference type="Pfam" id="PF26410">
    <property type="entry name" value="GH5_mannosidase"/>
    <property type="match status" value="1"/>
</dbReference>
<protein>
    <recommendedName>
        <fullName evidence="4">mannan endo-1,4-beta-mannosidase</fullName>
        <ecNumber evidence="4">3.2.1.78</ecNumber>
    </recommendedName>
</protein>
<gene>
    <name evidence="12" type="ORF">HK100_012637</name>
</gene>
<dbReference type="InterPro" id="IPR017853">
    <property type="entry name" value="GH"/>
</dbReference>
<keyword evidence="6" id="KW-0732">Signal</keyword>
<name>A0AAD5XCC5_9FUNG</name>
<organism evidence="12 13">
    <name type="scientific">Physocladia obscura</name>
    <dbReference type="NCBI Taxonomy" id="109957"/>
    <lineage>
        <taxon>Eukaryota</taxon>
        <taxon>Fungi</taxon>
        <taxon>Fungi incertae sedis</taxon>
        <taxon>Chytridiomycota</taxon>
        <taxon>Chytridiomycota incertae sedis</taxon>
        <taxon>Chytridiomycetes</taxon>
        <taxon>Chytridiales</taxon>
        <taxon>Chytriomycetaceae</taxon>
        <taxon>Physocladia</taxon>
    </lineage>
</organism>
<proteinExistence type="inferred from homology"/>
<keyword evidence="5" id="KW-0964">Secreted</keyword>
<evidence type="ECO:0000256" key="1">
    <source>
        <dbReference type="ARBA" id="ARBA00001678"/>
    </source>
</evidence>
<dbReference type="InterPro" id="IPR045053">
    <property type="entry name" value="MAN-like"/>
</dbReference>
<evidence type="ECO:0000313" key="12">
    <source>
        <dbReference type="EMBL" id="KAJ3120828.1"/>
    </source>
</evidence>
<comment type="catalytic activity">
    <reaction evidence="1">
        <text>Random hydrolysis of (1-&gt;4)-beta-D-mannosidic linkages in mannans, galactomannans and glucomannans.</text>
        <dbReference type="EC" id="3.2.1.78"/>
    </reaction>
</comment>
<sequence>MFFGFNTPNLHLIEDARPAWLAPTAWEQTDALASLAQIGATVSRIYAFAVDTPTLPVAADLFHLALAPGKNESGPWVAVPSSSLVANAALFAALDSALAVARANNVQIIIPLVDQYTWWGGIPAFCALFNTTNTTEFYTSPTITANFLAFVSYLVSRTNSITNSTYASDSAIYAWETGNELYIVNDDGTTRPPPAAWTVSVAKTIKAAGAIQNVIDGSYSLHGWDEAIFRGDGWDAIDGYTAHYYETSIATTTTTTFDSSIPSAQQKKEYVDAGAFLAVVFFISVGVCGIILSYPRLLKIHIASNISVWAFMFSDVKFWKYRSSAAVNNDGSSATLDHELMPKQSRISTSQVSQSAERTPDLSPKNQGVWTKSDVRRVFLVTVGFSILLLIGAIVLLAIGSTATASPQSTVVQNPTYGERFQKDLAYIINATNNANNNSVTGTKNKLFYVGEFGLSSYEQYSSILEAVANTSYTNTGYVKVGGALIWSLRFHSRFGGFWNHIESSTTQSYHLPGFPVNLSTSLHIPEKTGFAVDEYATTALIKSYAGNKSISAGTTGGLFGSAPKQAPILNVTTASGGSGTGSNVVLNLTWTGSAGAQSYTIQRGLGNLTAVEASFVNISAGVSDAVASGSVIFQDFVAVGNIYLYQVFGVESGGLIGPSSNIFVVHT</sequence>
<dbReference type="EMBL" id="JADGJH010000933">
    <property type="protein sequence ID" value="KAJ3120828.1"/>
    <property type="molecule type" value="Genomic_DNA"/>
</dbReference>
<dbReference type="EC" id="3.2.1.78" evidence="4"/>
<dbReference type="InterPro" id="IPR001547">
    <property type="entry name" value="Glyco_hydro_5"/>
</dbReference>
<reference evidence="12" key="1">
    <citation type="submission" date="2020-05" db="EMBL/GenBank/DDBJ databases">
        <title>Phylogenomic resolution of chytrid fungi.</title>
        <authorList>
            <person name="Stajich J.E."/>
            <person name="Amses K."/>
            <person name="Simmons R."/>
            <person name="Seto K."/>
            <person name="Myers J."/>
            <person name="Bonds A."/>
            <person name="Quandt C.A."/>
            <person name="Barry K."/>
            <person name="Liu P."/>
            <person name="Grigoriev I."/>
            <person name="Longcore J.E."/>
            <person name="James T.Y."/>
        </authorList>
    </citation>
    <scope>NUCLEOTIDE SEQUENCE</scope>
    <source>
        <strain evidence="12">JEL0513</strain>
    </source>
</reference>
<dbReference type="AlphaFoldDB" id="A0AAD5XCC5"/>
<keyword evidence="10" id="KW-1133">Transmembrane helix</keyword>
<evidence type="ECO:0000256" key="8">
    <source>
        <dbReference type="ARBA" id="ARBA00023295"/>
    </source>
</evidence>
<feature type="region of interest" description="Disordered" evidence="9">
    <location>
        <begin position="346"/>
        <end position="366"/>
    </location>
</feature>
<evidence type="ECO:0000259" key="11">
    <source>
        <dbReference type="Pfam" id="PF26410"/>
    </source>
</evidence>
<feature type="transmembrane region" description="Helical" evidence="10">
    <location>
        <begin position="273"/>
        <end position="294"/>
    </location>
</feature>
<evidence type="ECO:0000256" key="2">
    <source>
        <dbReference type="ARBA" id="ARBA00004613"/>
    </source>
</evidence>
<comment type="caution">
    <text evidence="12">The sequence shown here is derived from an EMBL/GenBank/DDBJ whole genome shotgun (WGS) entry which is preliminary data.</text>
</comment>
<evidence type="ECO:0000256" key="6">
    <source>
        <dbReference type="ARBA" id="ARBA00022729"/>
    </source>
</evidence>
<dbReference type="GO" id="GO:0005576">
    <property type="term" value="C:extracellular region"/>
    <property type="evidence" value="ECO:0007669"/>
    <property type="project" value="UniProtKB-SubCell"/>
</dbReference>
<comment type="similarity">
    <text evidence="3">Belongs to the glycosyl hydrolase 5 (cellulase A) family.</text>
</comment>
<evidence type="ECO:0000256" key="4">
    <source>
        <dbReference type="ARBA" id="ARBA00012706"/>
    </source>
</evidence>
<dbReference type="GO" id="GO:0016985">
    <property type="term" value="F:mannan endo-1,4-beta-mannosidase activity"/>
    <property type="evidence" value="ECO:0007669"/>
    <property type="project" value="UniProtKB-EC"/>
</dbReference>
<dbReference type="SUPFAM" id="SSF51445">
    <property type="entry name" value="(Trans)glycosidases"/>
    <property type="match status" value="1"/>
</dbReference>
<dbReference type="PANTHER" id="PTHR31451:SF39">
    <property type="entry name" value="MANNAN ENDO-1,4-BETA-MANNOSIDASE 1"/>
    <property type="match status" value="1"/>
</dbReference>